<gene>
    <name evidence="2" type="ORF">C1H76_1865</name>
</gene>
<keyword evidence="1" id="KW-0812">Transmembrane</keyword>
<dbReference type="EMBL" id="PTQR01000021">
    <property type="protein sequence ID" value="TKX26018.1"/>
    <property type="molecule type" value="Genomic_DNA"/>
</dbReference>
<keyword evidence="1" id="KW-1133">Transmembrane helix</keyword>
<reference evidence="2 3" key="1">
    <citation type="submission" date="2018-02" db="EMBL/GenBank/DDBJ databases">
        <title>Draft genome sequences of Elsinoe sp., causing black scab on jojoba.</title>
        <authorList>
            <person name="Stodart B."/>
            <person name="Jeffress S."/>
            <person name="Ash G."/>
            <person name="Arun Chinnappa K."/>
        </authorList>
    </citation>
    <scope>NUCLEOTIDE SEQUENCE [LARGE SCALE GENOMIC DNA]</scope>
    <source>
        <strain evidence="2 3">Hillstone_2</strain>
    </source>
</reference>
<keyword evidence="1" id="KW-0472">Membrane</keyword>
<sequence length="152" mass="16706">MSSAPPYRLTFLFTHNSTLSTPNTNAFIVGWFDSTNYKLHNQTNRPPHLTSQPKPTLTPTMMFATAIRAVPRSVPAAVPTMRITGTQQAALLGSAVAAPAAILFAAPVWAPRAGDRADRFFEKVAEKMEKLPKFERLPKFRVMIPRIGSVGL</sequence>
<name>A0A4U7B3W0_9PEZI</name>
<accession>A0A4U7B3W0</accession>
<organism evidence="2 3">
    <name type="scientific">Elsinoe australis</name>
    <dbReference type="NCBI Taxonomy" id="40998"/>
    <lineage>
        <taxon>Eukaryota</taxon>
        <taxon>Fungi</taxon>
        <taxon>Dikarya</taxon>
        <taxon>Ascomycota</taxon>
        <taxon>Pezizomycotina</taxon>
        <taxon>Dothideomycetes</taxon>
        <taxon>Dothideomycetidae</taxon>
        <taxon>Myriangiales</taxon>
        <taxon>Elsinoaceae</taxon>
        <taxon>Elsinoe</taxon>
    </lineage>
</organism>
<feature type="transmembrane region" description="Helical" evidence="1">
    <location>
        <begin position="89"/>
        <end position="110"/>
    </location>
</feature>
<dbReference type="AlphaFoldDB" id="A0A4U7B3W0"/>
<proteinExistence type="predicted"/>
<dbReference type="Proteomes" id="UP000308133">
    <property type="component" value="Unassembled WGS sequence"/>
</dbReference>
<evidence type="ECO:0000313" key="3">
    <source>
        <dbReference type="Proteomes" id="UP000308133"/>
    </source>
</evidence>
<evidence type="ECO:0000313" key="2">
    <source>
        <dbReference type="EMBL" id="TKX26018.1"/>
    </source>
</evidence>
<protein>
    <submittedName>
        <fullName evidence="2">Uncharacterized protein</fullName>
    </submittedName>
</protein>
<evidence type="ECO:0000256" key="1">
    <source>
        <dbReference type="SAM" id="Phobius"/>
    </source>
</evidence>
<comment type="caution">
    <text evidence="2">The sequence shown here is derived from an EMBL/GenBank/DDBJ whole genome shotgun (WGS) entry which is preliminary data.</text>
</comment>